<feature type="region of interest" description="Disordered" evidence="6">
    <location>
        <begin position="262"/>
        <end position="337"/>
    </location>
</feature>
<feature type="domain" description="Velvet" evidence="7">
    <location>
        <begin position="69"/>
        <end position="240"/>
    </location>
</feature>
<dbReference type="PROSITE" id="PS51821">
    <property type="entry name" value="VELVET"/>
    <property type="match status" value="1"/>
</dbReference>
<feature type="region of interest" description="Disordered" evidence="6">
    <location>
        <begin position="500"/>
        <end position="584"/>
    </location>
</feature>
<evidence type="ECO:0000256" key="5">
    <source>
        <dbReference type="ARBA" id="ARBA00023242"/>
    </source>
</evidence>
<comment type="subcellular location">
    <subcellularLocation>
        <location evidence="1">Nucleus</location>
    </subcellularLocation>
</comment>
<dbReference type="InterPro" id="IPR037525">
    <property type="entry name" value="Velvet_dom"/>
</dbReference>
<evidence type="ECO:0000259" key="7">
    <source>
        <dbReference type="PROSITE" id="PS51821"/>
    </source>
</evidence>
<evidence type="ECO:0000256" key="4">
    <source>
        <dbReference type="ARBA" id="ARBA00023163"/>
    </source>
</evidence>
<dbReference type="EMBL" id="LN483124">
    <property type="protein sequence ID" value="CED82278.1"/>
    <property type="molecule type" value="Genomic_DNA"/>
</dbReference>
<evidence type="ECO:0000256" key="6">
    <source>
        <dbReference type="SAM" id="MobiDB-lite"/>
    </source>
</evidence>
<name>A0A0F7SQ64_PHARH</name>
<evidence type="ECO:0000256" key="1">
    <source>
        <dbReference type="ARBA" id="ARBA00004123"/>
    </source>
</evidence>
<feature type="region of interest" description="Disordered" evidence="6">
    <location>
        <begin position="744"/>
        <end position="794"/>
    </location>
</feature>
<dbReference type="PANTHER" id="PTHR33572:SF18">
    <property type="entry name" value="SPORE DEVELOPMENT REGULATOR VOSA"/>
    <property type="match status" value="1"/>
</dbReference>
<feature type="compositionally biased region" description="Low complexity" evidence="6">
    <location>
        <begin position="520"/>
        <end position="544"/>
    </location>
</feature>
<dbReference type="InterPro" id="IPR038491">
    <property type="entry name" value="Velvet_dom_sf"/>
</dbReference>
<reference evidence="8" key="1">
    <citation type="submission" date="2014-08" db="EMBL/GenBank/DDBJ databases">
        <authorList>
            <person name="Sharma Rahul"/>
            <person name="Thines Marco"/>
        </authorList>
    </citation>
    <scope>NUCLEOTIDE SEQUENCE</scope>
</reference>
<feature type="compositionally biased region" description="Polar residues" evidence="6">
    <location>
        <begin position="323"/>
        <end position="337"/>
    </location>
</feature>
<keyword evidence="3" id="KW-0805">Transcription regulation</keyword>
<sequence length="794" mass="86838">MASGTSRDNNRQSDQSTSASITHLSTQAQVKLIPHLTRRLNPASTGKKLTSGNTEKHWIQRFKRDELPNQQRSYKLSVLQQPVRARLSSFKEANETSTSRFNPPNPALRSPSVSASRTRPLTSTTSQAEQIRPTDPYPVVKTATGANATAGDWVMSTEMLCDINGGQGSFCVFSKLSIRVPGKFRLRFILYEKNGTSVHKVSSTVTDPFEVFSPKKYPGMMPSTDLTRYFASQGMKLKLRAGVARNSATAVTTGLDELIREEDGAVSRGTNGTGTRGTKQTATKAGKAKAKEAEKEPELESNTSQKSGPGKGRGRKRLAESPPNGSTAKVRSIHKSSSAVSWSVLEESVIDTERGPNNGALGRERDPHIGSTGEAVGSFDRASKDIGIDPVEFGADDPSLPFTHPLSALMPSSSLESIQPSRSHLPSIRELVLSAFDWNSSLNVSPAAGGPIRSSSRGFPDSWNQYVNLLGGNLSQTNFNMYDGSSVEPLLSMAEIETEAETPATATSLPTRNSTHFHLSSRTETSTPTPTPSMPSSSYSGTHTACLPYPTTQISQSQPPTSFSSRHQSSNNSSHGQGQSQVQNQNQPVGYLMQRPLESQSPYRYPSHPSNFPVDHALYTNFSFSNHSSNAANHGHLHSNSYSQYQHQIQTQAFQSESLVEQHLEPEPGSSRAQELASRRGHMHPSMMGFHSEQVPPRVQQYPPHSQQHQYQQLLSQHPHSQQNWNVSGPGIDQYEWPIQNRAEPLFRAPRSNIRPGRGLTPDNERRPGRQNSTGGSELGAVDGLDEENARGRR</sequence>
<feature type="compositionally biased region" description="Low complexity" evidence="6">
    <location>
        <begin position="276"/>
        <end position="285"/>
    </location>
</feature>
<dbReference type="Gene3D" id="2.60.40.3960">
    <property type="entry name" value="Velvet domain"/>
    <property type="match status" value="1"/>
</dbReference>
<feature type="region of interest" description="Disordered" evidence="6">
    <location>
        <begin position="89"/>
        <end position="139"/>
    </location>
</feature>
<accession>A0A0F7SQ64</accession>
<feature type="region of interest" description="Disordered" evidence="6">
    <location>
        <begin position="1"/>
        <end position="26"/>
    </location>
</feature>
<dbReference type="InterPro" id="IPR021740">
    <property type="entry name" value="Velvet"/>
</dbReference>
<evidence type="ECO:0000313" key="8">
    <source>
        <dbReference type="EMBL" id="CED82278.1"/>
    </source>
</evidence>
<feature type="compositionally biased region" description="Polar residues" evidence="6">
    <location>
        <begin position="550"/>
        <end position="563"/>
    </location>
</feature>
<dbReference type="Pfam" id="PF11754">
    <property type="entry name" value="Velvet"/>
    <property type="match status" value="1"/>
</dbReference>
<dbReference type="GO" id="GO:0005634">
    <property type="term" value="C:nucleus"/>
    <property type="evidence" value="ECO:0007669"/>
    <property type="project" value="UniProtKB-SubCell"/>
</dbReference>
<feature type="region of interest" description="Disordered" evidence="6">
    <location>
        <begin position="351"/>
        <end position="381"/>
    </location>
</feature>
<feature type="compositionally biased region" description="Basic and acidic residues" evidence="6">
    <location>
        <begin position="289"/>
        <end position="298"/>
    </location>
</feature>
<evidence type="ECO:0000256" key="2">
    <source>
        <dbReference type="ARBA" id="ARBA00022969"/>
    </source>
</evidence>
<dbReference type="PANTHER" id="PTHR33572">
    <property type="entry name" value="SPORE DEVELOPMENT REGULATOR VOSA"/>
    <property type="match status" value="1"/>
</dbReference>
<proteinExistence type="predicted"/>
<feature type="compositionally biased region" description="Polar residues" evidence="6">
    <location>
        <begin position="508"/>
        <end position="518"/>
    </location>
</feature>
<keyword evidence="4" id="KW-0804">Transcription</keyword>
<feature type="compositionally biased region" description="Low complexity" evidence="6">
    <location>
        <begin position="564"/>
        <end position="584"/>
    </location>
</feature>
<keyword evidence="2" id="KW-0749">Sporulation</keyword>
<protein>
    <submittedName>
        <fullName evidence="8">Cop9 signalosome subunit 7</fullName>
    </submittedName>
</protein>
<dbReference type="AlphaFoldDB" id="A0A0F7SQ64"/>
<keyword evidence="5" id="KW-0539">Nucleus</keyword>
<feature type="compositionally biased region" description="Polar residues" evidence="6">
    <location>
        <begin position="111"/>
        <end position="129"/>
    </location>
</feature>
<evidence type="ECO:0000256" key="3">
    <source>
        <dbReference type="ARBA" id="ARBA00023015"/>
    </source>
</evidence>
<dbReference type="GO" id="GO:0030435">
    <property type="term" value="P:sporulation resulting in formation of a cellular spore"/>
    <property type="evidence" value="ECO:0007669"/>
    <property type="project" value="UniProtKB-KW"/>
</dbReference>
<organism evidence="8">
    <name type="scientific">Phaffia rhodozyma</name>
    <name type="common">Yeast</name>
    <name type="synonym">Xanthophyllomyces dendrorhous</name>
    <dbReference type="NCBI Taxonomy" id="264483"/>
    <lineage>
        <taxon>Eukaryota</taxon>
        <taxon>Fungi</taxon>
        <taxon>Dikarya</taxon>
        <taxon>Basidiomycota</taxon>
        <taxon>Agaricomycotina</taxon>
        <taxon>Tremellomycetes</taxon>
        <taxon>Cystofilobasidiales</taxon>
        <taxon>Mrakiaceae</taxon>
        <taxon>Phaffia</taxon>
    </lineage>
</organism>